<dbReference type="InterPro" id="IPR010721">
    <property type="entry name" value="UstE-like"/>
</dbReference>
<dbReference type="GO" id="GO:0016020">
    <property type="term" value="C:membrane"/>
    <property type="evidence" value="ECO:0007669"/>
    <property type="project" value="TreeGrafter"/>
</dbReference>
<dbReference type="PROSITE" id="PS50244">
    <property type="entry name" value="S5A_REDUCTASE"/>
    <property type="match status" value="1"/>
</dbReference>
<keyword evidence="1" id="KW-0812">Transmembrane</keyword>
<dbReference type="EMBL" id="CP011112">
    <property type="protein sequence ID" value="AKU17285.1"/>
    <property type="molecule type" value="Genomic_DNA"/>
</dbReference>
<dbReference type="PANTHER" id="PTHR32251:SF17">
    <property type="entry name" value="STEROID 5-ALPHA REDUCTASE C-TERMINAL DOMAIN-CONTAINING PROTEIN"/>
    <property type="match status" value="1"/>
</dbReference>
<dbReference type="RefSeq" id="WP_052593655.1">
    <property type="nucleotide sequence ID" value="NZ_CP011112.1"/>
</dbReference>
<evidence type="ECO:0000313" key="3">
    <source>
        <dbReference type="Proteomes" id="UP000066480"/>
    </source>
</evidence>
<dbReference type="OrthoDB" id="9779233at2"/>
<feature type="transmembrane region" description="Helical" evidence="1">
    <location>
        <begin position="62"/>
        <end position="80"/>
    </location>
</feature>
<dbReference type="AlphaFoldDB" id="A0A0K1JL39"/>
<evidence type="ECO:0000313" key="2">
    <source>
        <dbReference type="EMBL" id="AKU17285.1"/>
    </source>
</evidence>
<dbReference type="Pfam" id="PF06966">
    <property type="entry name" value="DUF1295"/>
    <property type="match status" value="1"/>
</dbReference>
<accession>A0A0K1JL39</accession>
<dbReference type="Proteomes" id="UP000066480">
    <property type="component" value="Chromosome"/>
</dbReference>
<sequence>MRDFLTLTLVCVALLAVVQGTTFWIGHRIGRYNVVDVAWGLGLAAVAVVAAIVGDGDGLRRVLLLLVVGFWGLRLSWHIWRRSRGGGEDPRYAQLLDGAGTGAVLRKVFVTQGVAQWFISLPIQVSAVTGPPRGVGRAVMVLGVVTAVGGVMVESVADRQLAAFKADPGRRGQVMDSGLWGWSRHPNYFGDACVWIGIYLIAAAVWPGVLTVLSPAAMVWFLVVATGARLLERHLAERPGYREYQARTSFFVLRPPRRDSAP</sequence>
<dbReference type="KEGG" id="lmoi:VV02_17885"/>
<keyword evidence="1" id="KW-0472">Membrane</keyword>
<feature type="transmembrane region" description="Helical" evidence="1">
    <location>
        <begin position="36"/>
        <end position="55"/>
    </location>
</feature>
<proteinExistence type="predicted"/>
<name>A0A0K1JL39_9MICO</name>
<reference evidence="2 3" key="1">
    <citation type="submission" date="2015-03" db="EMBL/GenBank/DDBJ databases">
        <title>Luteipulveratus halotolerans sp. nov., a novel actinobacterium (Dermacoccaceae) from Sarawak, Malaysia.</title>
        <authorList>
            <person name="Juboi H."/>
            <person name="Basik A."/>
            <person name="Shamsul S.S."/>
            <person name="Arnold P."/>
            <person name="Schmitt E.K."/>
            <person name="Sanglier J.-J."/>
            <person name="Yeo T."/>
        </authorList>
    </citation>
    <scope>NUCLEOTIDE SEQUENCE [LARGE SCALE GENOMIC DNA]</scope>
    <source>
        <strain evidence="2 3">MN07-A0370</strain>
    </source>
</reference>
<feature type="transmembrane region" description="Helical" evidence="1">
    <location>
        <begin position="138"/>
        <end position="157"/>
    </location>
</feature>
<dbReference type="PANTHER" id="PTHR32251">
    <property type="entry name" value="3-OXO-5-ALPHA-STEROID 4-DEHYDROGENASE"/>
    <property type="match status" value="1"/>
</dbReference>
<protein>
    <submittedName>
        <fullName evidence="2">Membrane protein</fullName>
    </submittedName>
</protein>
<organism evidence="2 3">
    <name type="scientific">Luteipulveratus mongoliensis</name>
    <dbReference type="NCBI Taxonomy" id="571913"/>
    <lineage>
        <taxon>Bacteria</taxon>
        <taxon>Bacillati</taxon>
        <taxon>Actinomycetota</taxon>
        <taxon>Actinomycetes</taxon>
        <taxon>Micrococcales</taxon>
        <taxon>Dermacoccaceae</taxon>
        <taxon>Luteipulveratus</taxon>
    </lineage>
</organism>
<keyword evidence="1" id="KW-1133">Transmembrane helix</keyword>
<keyword evidence="3" id="KW-1185">Reference proteome</keyword>
<dbReference type="Gene3D" id="1.20.120.1630">
    <property type="match status" value="1"/>
</dbReference>
<dbReference type="STRING" id="571913.VV02_17885"/>
<feature type="transmembrane region" description="Helical" evidence="1">
    <location>
        <begin position="188"/>
        <end position="206"/>
    </location>
</feature>
<gene>
    <name evidence="2" type="ORF">VV02_17885</name>
</gene>
<evidence type="ECO:0000256" key="1">
    <source>
        <dbReference type="SAM" id="Phobius"/>
    </source>
</evidence>
<dbReference type="PATRIC" id="fig|571913.6.peg.3629"/>